<dbReference type="PROSITE" id="PS50088">
    <property type="entry name" value="ANK_REPEAT"/>
    <property type="match status" value="1"/>
</dbReference>
<dbReference type="Pfam" id="PF00023">
    <property type="entry name" value="Ank"/>
    <property type="match status" value="2"/>
</dbReference>
<accession>A0A167Q2G3</accession>
<dbReference type="GeneID" id="30023435"/>
<comment type="caution">
    <text evidence="4">The sequence shown here is derived from an EMBL/GenBank/DDBJ whole genome shotgun (WGS) entry which is preliminary data.</text>
</comment>
<evidence type="ECO:0000256" key="3">
    <source>
        <dbReference type="PROSITE-ProRule" id="PRU00023"/>
    </source>
</evidence>
<dbReference type="STRING" id="1081104.A0A167Q2G3"/>
<dbReference type="SUPFAM" id="SSF48403">
    <property type="entry name" value="Ankyrin repeat"/>
    <property type="match status" value="3"/>
</dbReference>
<evidence type="ECO:0000313" key="5">
    <source>
        <dbReference type="Proteomes" id="UP000076744"/>
    </source>
</evidence>
<evidence type="ECO:0000256" key="2">
    <source>
        <dbReference type="ARBA" id="ARBA00023043"/>
    </source>
</evidence>
<dbReference type="EMBL" id="AZHB01000020">
    <property type="protein sequence ID" value="OAA57222.1"/>
    <property type="molecule type" value="Genomic_DNA"/>
</dbReference>
<dbReference type="PANTHER" id="PTHR24198:SF165">
    <property type="entry name" value="ANKYRIN REPEAT-CONTAINING PROTEIN-RELATED"/>
    <property type="match status" value="1"/>
</dbReference>
<dbReference type="SMART" id="SM00248">
    <property type="entry name" value="ANK"/>
    <property type="match status" value="10"/>
</dbReference>
<keyword evidence="2 3" id="KW-0040">ANK repeat</keyword>
<evidence type="ECO:0000256" key="1">
    <source>
        <dbReference type="ARBA" id="ARBA00022737"/>
    </source>
</evidence>
<name>A0A167Q2G3_CORFA</name>
<protein>
    <submittedName>
        <fullName evidence="4">Ankyrin</fullName>
    </submittedName>
</protein>
<dbReference type="InterPro" id="IPR036770">
    <property type="entry name" value="Ankyrin_rpt-contain_sf"/>
</dbReference>
<dbReference type="InterPro" id="IPR002110">
    <property type="entry name" value="Ankyrin_rpt"/>
</dbReference>
<organism evidence="4 5">
    <name type="scientific">Cordyceps fumosorosea (strain ARSEF 2679)</name>
    <name type="common">Isaria fumosorosea</name>
    <dbReference type="NCBI Taxonomy" id="1081104"/>
    <lineage>
        <taxon>Eukaryota</taxon>
        <taxon>Fungi</taxon>
        <taxon>Dikarya</taxon>
        <taxon>Ascomycota</taxon>
        <taxon>Pezizomycotina</taxon>
        <taxon>Sordariomycetes</taxon>
        <taxon>Hypocreomycetidae</taxon>
        <taxon>Hypocreales</taxon>
        <taxon>Cordycipitaceae</taxon>
        <taxon>Cordyceps</taxon>
    </lineage>
</organism>
<evidence type="ECO:0000313" key="4">
    <source>
        <dbReference type="EMBL" id="OAA57222.1"/>
    </source>
</evidence>
<dbReference type="OrthoDB" id="341259at2759"/>
<keyword evidence="5" id="KW-1185">Reference proteome</keyword>
<sequence>MISTKWLPQSSDFDGPELALHACICNDQHARLRALLAAPCSPHAVNRLHDKWGAPLHVAVRLDSLAAAELLLAAGADPVTPRDYPGAGFDPPAPLMLAIGLGRAALARCLWSRAPPDAHANGGTRPYWSCVAHAARCGQVDILEWLLGEPHRWSPAALGCALQAAARRLDFFCVEMLLSHRGGLAQSALDEALRAAAVDTEYEAREAASRELCAAPEGLAQARVLRALLREGADSNCRCGDDDEPLVVAAARYTERATALQALLEGGADPDAARRSDGDTALHVLAAPVPAKRTRLGARRHYEEGVRMLLAHGASAYTKAGGARGELPLHRAAHSGTMRVFRLYLAALTPVDWAAARLLRLVDARGASALHWAAAGGRCDVLEHLLSLDGSAAHVNTVADHGWTPLLCALVPHESPTASKGVREAVAAARLFLAHGADPTSTTAQGWTPLHCLALHRDPDPRGEAYALAQDLIAGGAVMERRAAPPSRRQRAWWGRRCYDDDGGDARRTGGMTALLWAADRGAEGVRAAMEEAGADTAVEDDDGRDAARVARESCHLREEDDDWLCFQGLVGRQSRG</sequence>
<feature type="repeat" description="ANK" evidence="3">
    <location>
        <begin position="365"/>
        <end position="397"/>
    </location>
</feature>
<keyword evidence="1" id="KW-0677">Repeat</keyword>
<proteinExistence type="predicted"/>
<dbReference type="Gene3D" id="1.25.40.20">
    <property type="entry name" value="Ankyrin repeat-containing domain"/>
    <property type="match status" value="3"/>
</dbReference>
<dbReference type="AlphaFoldDB" id="A0A167Q2G3"/>
<dbReference type="RefSeq" id="XP_018702024.1">
    <property type="nucleotide sequence ID" value="XM_018850747.1"/>
</dbReference>
<dbReference type="PANTHER" id="PTHR24198">
    <property type="entry name" value="ANKYRIN REPEAT AND PROTEIN KINASE DOMAIN-CONTAINING PROTEIN"/>
    <property type="match status" value="1"/>
</dbReference>
<reference evidence="4 5" key="1">
    <citation type="journal article" date="2016" name="Genome Biol. Evol.">
        <title>Divergent and convergent evolution of fungal pathogenicity.</title>
        <authorList>
            <person name="Shang Y."/>
            <person name="Xiao G."/>
            <person name="Zheng P."/>
            <person name="Cen K."/>
            <person name="Zhan S."/>
            <person name="Wang C."/>
        </authorList>
    </citation>
    <scope>NUCLEOTIDE SEQUENCE [LARGE SCALE GENOMIC DNA]</scope>
    <source>
        <strain evidence="4 5">ARSEF 2679</strain>
    </source>
</reference>
<dbReference type="Proteomes" id="UP000076744">
    <property type="component" value="Unassembled WGS sequence"/>
</dbReference>
<gene>
    <name evidence="4" type="ORF">ISF_07143</name>
</gene>